<evidence type="ECO:0000313" key="7">
    <source>
        <dbReference type="EMBL" id="SVB06664.1"/>
    </source>
</evidence>
<keyword evidence="2" id="KW-1003">Cell membrane</keyword>
<evidence type="ECO:0008006" key="8">
    <source>
        <dbReference type="Google" id="ProtNLM"/>
    </source>
</evidence>
<reference evidence="7" key="1">
    <citation type="submission" date="2018-05" db="EMBL/GenBank/DDBJ databases">
        <authorList>
            <person name="Lanie J.A."/>
            <person name="Ng W.-L."/>
            <person name="Kazmierczak K.M."/>
            <person name="Andrzejewski T.M."/>
            <person name="Davidsen T.M."/>
            <person name="Wayne K.J."/>
            <person name="Tettelin H."/>
            <person name="Glass J.I."/>
            <person name="Rusch D."/>
            <person name="Podicherti R."/>
            <person name="Tsui H.-C.T."/>
            <person name="Winkler M.E."/>
        </authorList>
    </citation>
    <scope>NUCLEOTIDE SEQUENCE</scope>
</reference>
<evidence type="ECO:0000256" key="2">
    <source>
        <dbReference type="ARBA" id="ARBA00022475"/>
    </source>
</evidence>
<evidence type="ECO:0000259" key="5">
    <source>
        <dbReference type="PROSITE" id="PS50125"/>
    </source>
</evidence>
<dbReference type="InterPro" id="IPR001054">
    <property type="entry name" value="A/G_cyclase"/>
</dbReference>
<dbReference type="EMBL" id="UINC01027428">
    <property type="protein sequence ID" value="SVB06664.1"/>
    <property type="molecule type" value="Genomic_DNA"/>
</dbReference>
<dbReference type="Pfam" id="PF00111">
    <property type="entry name" value="Fer2"/>
    <property type="match status" value="1"/>
</dbReference>
<proteinExistence type="predicted"/>
<evidence type="ECO:0000256" key="3">
    <source>
        <dbReference type="ARBA" id="ARBA00023136"/>
    </source>
</evidence>
<keyword evidence="4" id="KW-0812">Transmembrane</keyword>
<organism evidence="7">
    <name type="scientific">marine metagenome</name>
    <dbReference type="NCBI Taxonomy" id="408172"/>
    <lineage>
        <taxon>unclassified sequences</taxon>
        <taxon>metagenomes</taxon>
        <taxon>ecological metagenomes</taxon>
    </lineage>
</organism>
<dbReference type="SUPFAM" id="SSF81343">
    <property type="entry name" value="Fumarate reductase respiratory complex transmembrane subunits"/>
    <property type="match status" value="1"/>
</dbReference>
<accession>A0A382AZ62</accession>
<comment type="subcellular location">
    <subcellularLocation>
        <location evidence="1">Cell membrane</location>
        <topology evidence="1">Multi-pass membrane protein</topology>
    </subcellularLocation>
</comment>
<feature type="transmembrane region" description="Helical" evidence="4">
    <location>
        <begin position="183"/>
        <end position="202"/>
    </location>
</feature>
<feature type="transmembrane region" description="Helical" evidence="4">
    <location>
        <begin position="24"/>
        <end position="42"/>
    </location>
</feature>
<dbReference type="Gene3D" id="3.30.70.1230">
    <property type="entry name" value="Nucleotide cyclase"/>
    <property type="match status" value="1"/>
</dbReference>
<dbReference type="PROSITE" id="PS51085">
    <property type="entry name" value="2FE2S_FER_2"/>
    <property type="match status" value="1"/>
</dbReference>
<dbReference type="PANTHER" id="PTHR43081:SF17">
    <property type="entry name" value="BLL5647 PROTEIN"/>
    <property type="match status" value="1"/>
</dbReference>
<dbReference type="InterPro" id="IPR029787">
    <property type="entry name" value="Nucleotide_cyclase"/>
</dbReference>
<dbReference type="InterPro" id="IPR034804">
    <property type="entry name" value="SQR/QFR_C/D"/>
</dbReference>
<dbReference type="GO" id="GO:0005886">
    <property type="term" value="C:plasma membrane"/>
    <property type="evidence" value="ECO:0007669"/>
    <property type="project" value="UniProtKB-SubCell"/>
</dbReference>
<feature type="transmembrane region" description="Helical" evidence="4">
    <location>
        <begin position="148"/>
        <end position="171"/>
    </location>
</feature>
<name>A0A382AZ62_9ZZZZ</name>
<dbReference type="InterPro" id="IPR050697">
    <property type="entry name" value="Adenylyl/Guanylyl_Cyclase_3/4"/>
</dbReference>
<dbReference type="GO" id="GO:0035556">
    <property type="term" value="P:intracellular signal transduction"/>
    <property type="evidence" value="ECO:0007669"/>
    <property type="project" value="InterPro"/>
</dbReference>
<keyword evidence="4" id="KW-1133">Transmembrane helix</keyword>
<dbReference type="InterPro" id="IPR012675">
    <property type="entry name" value="Beta-grasp_dom_sf"/>
</dbReference>
<dbReference type="InterPro" id="IPR001041">
    <property type="entry name" value="2Fe-2S_ferredoxin-type"/>
</dbReference>
<evidence type="ECO:0000256" key="4">
    <source>
        <dbReference type="SAM" id="Phobius"/>
    </source>
</evidence>
<dbReference type="SMART" id="SM00044">
    <property type="entry name" value="CYCc"/>
    <property type="match status" value="1"/>
</dbReference>
<dbReference type="PROSITE" id="PS50125">
    <property type="entry name" value="GUANYLATE_CYCLASE_2"/>
    <property type="match status" value="1"/>
</dbReference>
<dbReference type="GO" id="GO:0006171">
    <property type="term" value="P:cAMP biosynthetic process"/>
    <property type="evidence" value="ECO:0007669"/>
    <property type="project" value="TreeGrafter"/>
</dbReference>
<gene>
    <name evidence="7" type="ORF">METZ01_LOCUS159518</name>
</gene>
<dbReference type="AlphaFoldDB" id="A0A382AZ62"/>
<sequence length="574" mass="63430">MEAIKLRQKISPKRIDLRAVEKSLRLWSGLIISIFVILHLINHTLGLISLEAMEGMRSYLSLIWFDLPGAAFLMGAFLLHFFLSLFSLYSRSTLRMPLWEGTQITLGVLIFPLILVHIVGTQGAGHIIGFRPTYEYVIFAIWVSNPILGFQQSIMLVIVWGHMCMGLHYWLRLKNWYSRWSPFLLGCAVVLPVIALLGFVRIGRELDRSHARSPEIQERVFGPFIKAEPELVANLYALENNLYAIFGVLIVSVFVARFIRRLYRNRHGVYRLSILDGRTLTAPEGQTILETLRVAGIPHASVCGGRGRCTTCRVHVGEAIKELHPPGEVEQKALTRIRAEAEVRLACQTRPYKDLSIKPLLPPSATARDANKAGGIQGREQKIAIMFIDIRGSTKLGEEKLPYDVLFVLNQFFAEMAAALAETSGHYAQFTGDGLMGLYGIDGNIVKACRDAILGAAAMISRLEKLNARLKNELKEPLHMGIGVHAGEAIVGAMGPPSAQNFSAIGDVVNVTARLESKSKEYKCRLVLSKAVAEIAGVDASEHPAHSADVRGRDGNVDVFAVDDPRDLVVPVSA</sequence>
<dbReference type="GO" id="GO:0051536">
    <property type="term" value="F:iron-sulfur cluster binding"/>
    <property type="evidence" value="ECO:0007669"/>
    <property type="project" value="InterPro"/>
</dbReference>
<evidence type="ECO:0000256" key="1">
    <source>
        <dbReference type="ARBA" id="ARBA00004651"/>
    </source>
</evidence>
<dbReference type="CDD" id="cd07302">
    <property type="entry name" value="CHD"/>
    <property type="match status" value="1"/>
</dbReference>
<dbReference type="SUPFAM" id="SSF55073">
    <property type="entry name" value="Nucleotide cyclase"/>
    <property type="match status" value="1"/>
</dbReference>
<dbReference type="PANTHER" id="PTHR43081">
    <property type="entry name" value="ADENYLATE CYCLASE, TERMINAL-DIFFERENTIATION SPECIFIC-RELATED"/>
    <property type="match status" value="1"/>
</dbReference>
<feature type="transmembrane region" description="Helical" evidence="4">
    <location>
        <begin position="104"/>
        <end position="128"/>
    </location>
</feature>
<protein>
    <recommendedName>
        <fullName evidence="8">Guanylate cyclase domain-containing protein</fullName>
    </recommendedName>
</protein>
<feature type="transmembrane region" description="Helical" evidence="4">
    <location>
        <begin position="242"/>
        <end position="259"/>
    </location>
</feature>
<feature type="domain" description="Guanylate cyclase" evidence="5">
    <location>
        <begin position="384"/>
        <end position="516"/>
    </location>
</feature>
<feature type="transmembrane region" description="Helical" evidence="4">
    <location>
        <begin position="62"/>
        <end position="83"/>
    </location>
</feature>
<dbReference type="CDD" id="cd00207">
    <property type="entry name" value="fer2"/>
    <property type="match status" value="1"/>
</dbReference>
<keyword evidence="3 4" id="KW-0472">Membrane</keyword>
<dbReference type="Gene3D" id="3.10.20.30">
    <property type="match status" value="1"/>
</dbReference>
<feature type="domain" description="2Fe-2S ferredoxin-type" evidence="6">
    <location>
        <begin position="270"/>
        <end position="363"/>
    </location>
</feature>
<dbReference type="InterPro" id="IPR036010">
    <property type="entry name" value="2Fe-2S_ferredoxin-like_sf"/>
</dbReference>
<evidence type="ECO:0000259" key="6">
    <source>
        <dbReference type="PROSITE" id="PS51085"/>
    </source>
</evidence>
<dbReference type="SUPFAM" id="SSF54292">
    <property type="entry name" value="2Fe-2S ferredoxin-like"/>
    <property type="match status" value="1"/>
</dbReference>
<dbReference type="Pfam" id="PF00211">
    <property type="entry name" value="Guanylate_cyc"/>
    <property type="match status" value="1"/>
</dbReference>